<keyword evidence="2" id="KW-0963">Cytoplasm</keyword>
<dbReference type="GO" id="GO:0050418">
    <property type="term" value="F:hydroxylamine reductase activity"/>
    <property type="evidence" value="ECO:0007669"/>
    <property type="project" value="UniProtKB-EC"/>
</dbReference>
<dbReference type="PANTHER" id="PTHR30109">
    <property type="entry name" value="HYDROXYLAMINE REDUCTASE"/>
    <property type="match status" value="1"/>
</dbReference>
<dbReference type="GO" id="GO:0004601">
    <property type="term" value="F:peroxidase activity"/>
    <property type="evidence" value="ECO:0007669"/>
    <property type="project" value="TreeGrafter"/>
</dbReference>
<dbReference type="PIRSF" id="PIRSF000076">
    <property type="entry name" value="HCP"/>
    <property type="match status" value="1"/>
</dbReference>
<dbReference type="NCBIfam" id="TIGR01703">
    <property type="entry name" value="hybrid_clust"/>
    <property type="match status" value="1"/>
</dbReference>
<dbReference type="InterPro" id="IPR010048">
    <property type="entry name" value="Hydroxylam_reduct"/>
</dbReference>
<dbReference type="GO" id="GO:0005737">
    <property type="term" value="C:cytoplasm"/>
    <property type="evidence" value="ECO:0007669"/>
    <property type="project" value="UniProtKB-SubCell"/>
</dbReference>
<dbReference type="Pfam" id="PF03063">
    <property type="entry name" value="Prismane"/>
    <property type="match status" value="1"/>
</dbReference>
<evidence type="ECO:0000256" key="9">
    <source>
        <dbReference type="ARBA" id="ARBA00067746"/>
    </source>
</evidence>
<dbReference type="FunFam" id="3.40.50.2030:FF:000002">
    <property type="entry name" value="Hydroxylamine reductase"/>
    <property type="match status" value="1"/>
</dbReference>
<proteinExistence type="inferred from homology"/>
<dbReference type="InterPro" id="IPR004137">
    <property type="entry name" value="HCP/CODH"/>
</dbReference>
<dbReference type="GO" id="GO:0042542">
    <property type="term" value="P:response to hydrogen peroxide"/>
    <property type="evidence" value="ECO:0007669"/>
    <property type="project" value="TreeGrafter"/>
</dbReference>
<dbReference type="FunFam" id="1.20.1270.20:FF:000001">
    <property type="entry name" value="Hydroxylamine reductase"/>
    <property type="match status" value="1"/>
</dbReference>
<keyword evidence="5" id="KW-0408">Iron</keyword>
<keyword evidence="4 11" id="KW-0560">Oxidoreductase</keyword>
<evidence type="ECO:0000256" key="7">
    <source>
        <dbReference type="ARBA" id="ARBA00051350"/>
    </source>
</evidence>
<dbReference type="InterPro" id="IPR016100">
    <property type="entry name" value="Prismane_a-bundle"/>
</dbReference>
<dbReference type="GO" id="GO:0051536">
    <property type="term" value="F:iron-sulfur cluster binding"/>
    <property type="evidence" value="ECO:0007669"/>
    <property type="project" value="UniProtKB-KW"/>
</dbReference>
<gene>
    <name evidence="11" type="primary">hcp_14</name>
    <name evidence="11" type="ORF">SDC9_41486</name>
</gene>
<sequence>MDKMFCYQCQEASKGIGCTIKGVCGKDDVTANRMDLLMFVMKGIAVVAEKLRANGTPATTANHFITEGLFSTITNANFDVNSISARVTEGLKLRNDLIGKAVAAGIALPKLEELSWNGNESEYESKSASVGVLRESNEDVRSLKELVIYGLKGMAAYAEHASKLGFEEEDIYAFIQHALAATTRTDISADELTALVLETGSFGVKTMALLDKANTTSYGNPEVTKVNIGVGKNPGILISGHDLKDMEELLAQTEGTGVDVYTHSEMLPANYYPAFKKYKHFVGNYGNAWWKQREEFESFNGPILFTTNCIVPPLSGASYKDKVYTTNAAGYPGFKHVPARKEGGTKDFSEIIEVAKKCAAPTEIEHGEIIGGFAHNQVMQLAGQVVDAVKSGAIKKFVVMAGCDGRMKTRDYYSDFATQLPKDNVILTAGCAKYRYNKLPLGDINGIPRVLDAGQCNDSYSLALIALKLKEVFELQDINELPIVYNIAWYEQKAVIVLLALLSLGVKNIHLGPTLPAFLSPNVANVLVENFGISSIRTPEEDIKEWIL</sequence>
<evidence type="ECO:0000256" key="4">
    <source>
        <dbReference type="ARBA" id="ARBA00023002"/>
    </source>
</evidence>
<protein>
    <recommendedName>
        <fullName evidence="9">Hydroxylamine reductase</fullName>
        <ecNumber evidence="8">1.7.99.1</ecNumber>
    </recommendedName>
    <alternativeName>
        <fullName evidence="10">Prismane protein</fullName>
    </alternativeName>
</protein>
<dbReference type="HAMAP" id="MF_00069">
    <property type="entry name" value="Hydroxylam_reduct"/>
    <property type="match status" value="1"/>
</dbReference>
<comment type="subcellular location">
    <subcellularLocation>
        <location evidence="1">Cytoplasm</location>
    </subcellularLocation>
</comment>
<evidence type="ECO:0000256" key="5">
    <source>
        <dbReference type="ARBA" id="ARBA00023004"/>
    </source>
</evidence>
<name>A0A644VVF6_9ZZZZ</name>
<comment type="catalytic activity">
    <reaction evidence="7">
        <text>A + NH4(+) + H2O = hydroxylamine + AH2 + H(+)</text>
        <dbReference type="Rhea" id="RHEA:22052"/>
        <dbReference type="ChEBI" id="CHEBI:13193"/>
        <dbReference type="ChEBI" id="CHEBI:15377"/>
        <dbReference type="ChEBI" id="CHEBI:15378"/>
        <dbReference type="ChEBI" id="CHEBI:15429"/>
        <dbReference type="ChEBI" id="CHEBI:17499"/>
        <dbReference type="ChEBI" id="CHEBI:28938"/>
        <dbReference type="EC" id="1.7.99.1"/>
    </reaction>
</comment>
<comment type="caution">
    <text evidence="11">The sequence shown here is derived from an EMBL/GenBank/DDBJ whole genome shotgun (WGS) entry which is preliminary data.</text>
</comment>
<dbReference type="PANTHER" id="PTHR30109:SF0">
    <property type="entry name" value="HYDROXYLAMINE REDUCTASE"/>
    <property type="match status" value="1"/>
</dbReference>
<dbReference type="EC" id="1.7.99.1" evidence="8"/>
<dbReference type="FunFam" id="3.40.50.2030:FF:000001">
    <property type="entry name" value="Hydroxylamine reductase"/>
    <property type="match status" value="1"/>
</dbReference>
<keyword evidence="6" id="KW-0411">Iron-sulfur</keyword>
<dbReference type="Gene3D" id="1.20.1270.20">
    <property type="match status" value="2"/>
</dbReference>
<accession>A0A644VVF6</accession>
<dbReference type="InterPro" id="IPR011254">
    <property type="entry name" value="Prismane-like_sf"/>
</dbReference>
<evidence type="ECO:0000256" key="6">
    <source>
        <dbReference type="ARBA" id="ARBA00023014"/>
    </source>
</evidence>
<evidence type="ECO:0000256" key="3">
    <source>
        <dbReference type="ARBA" id="ARBA00022723"/>
    </source>
</evidence>
<organism evidence="11">
    <name type="scientific">bioreactor metagenome</name>
    <dbReference type="NCBI Taxonomy" id="1076179"/>
    <lineage>
        <taxon>unclassified sequences</taxon>
        <taxon>metagenomes</taxon>
        <taxon>ecological metagenomes</taxon>
    </lineage>
</organism>
<evidence type="ECO:0000256" key="2">
    <source>
        <dbReference type="ARBA" id="ARBA00022490"/>
    </source>
</evidence>
<dbReference type="InterPro" id="IPR016099">
    <property type="entry name" value="Prismane-like_a/b-sand"/>
</dbReference>
<dbReference type="CDD" id="cd01914">
    <property type="entry name" value="HCP"/>
    <property type="match status" value="1"/>
</dbReference>
<keyword evidence="3" id="KW-0479">Metal-binding</keyword>
<evidence type="ECO:0000256" key="1">
    <source>
        <dbReference type="ARBA" id="ARBA00004496"/>
    </source>
</evidence>
<reference evidence="11" key="1">
    <citation type="submission" date="2019-08" db="EMBL/GenBank/DDBJ databases">
        <authorList>
            <person name="Kucharzyk K."/>
            <person name="Murdoch R.W."/>
            <person name="Higgins S."/>
            <person name="Loffler F."/>
        </authorList>
    </citation>
    <scope>NUCLEOTIDE SEQUENCE</scope>
</reference>
<evidence type="ECO:0000313" key="11">
    <source>
        <dbReference type="EMBL" id="MPL95316.1"/>
    </source>
</evidence>
<dbReference type="Gene3D" id="3.40.50.2030">
    <property type="match status" value="2"/>
</dbReference>
<evidence type="ECO:0000256" key="8">
    <source>
        <dbReference type="ARBA" id="ARBA00067067"/>
    </source>
</evidence>
<dbReference type="GO" id="GO:0046872">
    <property type="term" value="F:metal ion binding"/>
    <property type="evidence" value="ECO:0007669"/>
    <property type="project" value="UniProtKB-KW"/>
</dbReference>
<evidence type="ECO:0000256" key="10">
    <source>
        <dbReference type="ARBA" id="ARBA00077827"/>
    </source>
</evidence>
<dbReference type="AlphaFoldDB" id="A0A644VVF6"/>
<dbReference type="NCBIfam" id="NF003658">
    <property type="entry name" value="PRK05290.1"/>
    <property type="match status" value="1"/>
</dbReference>
<dbReference type="EMBL" id="VSSQ01000462">
    <property type="protein sequence ID" value="MPL95316.1"/>
    <property type="molecule type" value="Genomic_DNA"/>
</dbReference>
<dbReference type="SUPFAM" id="SSF56821">
    <property type="entry name" value="Prismane protein-like"/>
    <property type="match status" value="1"/>
</dbReference>